<dbReference type="PANTHER" id="PTHR20371">
    <property type="entry name" value="ENOLASE-PHOSPHATASE E1"/>
    <property type="match status" value="1"/>
</dbReference>
<protein>
    <submittedName>
        <fullName evidence="1">Acireductone synthase</fullName>
    </submittedName>
</protein>
<dbReference type="AlphaFoldDB" id="A0A7X2SWL0"/>
<proteinExistence type="predicted"/>
<accession>A0A7X2SWL0</accession>
<dbReference type="EMBL" id="WKLC01000667">
    <property type="protein sequence ID" value="MSE16351.1"/>
    <property type="molecule type" value="Genomic_DNA"/>
</dbReference>
<sequence>MIRAIVTDIEGTTSDIRFVHNILFPYARQHLASFLRENAHQPEVAAALQSVREEAGQPQADLDAVTEILL</sequence>
<dbReference type="GO" id="GO:0043874">
    <property type="term" value="F:acireductone synthase activity"/>
    <property type="evidence" value="ECO:0007669"/>
    <property type="project" value="TreeGrafter"/>
</dbReference>
<dbReference type="Proteomes" id="UP000461948">
    <property type="component" value="Unassembled WGS sequence"/>
</dbReference>
<dbReference type="GO" id="GO:0019509">
    <property type="term" value="P:L-methionine salvage from methylthioadenosine"/>
    <property type="evidence" value="ECO:0007669"/>
    <property type="project" value="TreeGrafter"/>
</dbReference>
<dbReference type="InterPro" id="IPR036412">
    <property type="entry name" value="HAD-like_sf"/>
</dbReference>
<evidence type="ECO:0000313" key="1">
    <source>
        <dbReference type="EMBL" id="MSE16351.1"/>
    </source>
</evidence>
<reference evidence="1 2" key="1">
    <citation type="submission" date="2019-11" db="EMBL/GenBank/DDBJ databases">
        <title>Draft Genome Sequence of Plant Growth-Promoting Rhizosphere-Associated Bacteria.</title>
        <authorList>
            <person name="Vasilyev I.Y."/>
            <person name="Radchenko V."/>
            <person name="Ilnitskaya E.V."/>
        </authorList>
    </citation>
    <scope>NUCLEOTIDE SEQUENCE [LARGE SCALE GENOMIC DNA]</scope>
    <source>
        <strain evidence="1 2">VRA_MhP_f</strain>
    </source>
</reference>
<organism evidence="1 2">
    <name type="scientific">Enterobacter agglomerans</name>
    <name type="common">Erwinia herbicola</name>
    <name type="synonym">Pantoea agglomerans</name>
    <dbReference type="NCBI Taxonomy" id="549"/>
    <lineage>
        <taxon>Bacteria</taxon>
        <taxon>Pseudomonadati</taxon>
        <taxon>Pseudomonadota</taxon>
        <taxon>Gammaproteobacteria</taxon>
        <taxon>Enterobacterales</taxon>
        <taxon>Erwiniaceae</taxon>
        <taxon>Pantoea</taxon>
        <taxon>Pantoea agglomerans group</taxon>
    </lineage>
</organism>
<name>A0A7X2SWL0_ENTAG</name>
<dbReference type="PANTHER" id="PTHR20371:SF1">
    <property type="entry name" value="ENOLASE-PHOSPHATASE E1"/>
    <property type="match status" value="1"/>
</dbReference>
<dbReference type="Gene3D" id="1.10.720.60">
    <property type="match status" value="1"/>
</dbReference>
<feature type="non-terminal residue" evidence="1">
    <location>
        <position position="70"/>
    </location>
</feature>
<comment type="caution">
    <text evidence="1">The sequence shown here is derived from an EMBL/GenBank/DDBJ whole genome shotgun (WGS) entry which is preliminary data.</text>
</comment>
<gene>
    <name evidence="1" type="ORF">GKC49_14865</name>
</gene>
<evidence type="ECO:0000313" key="2">
    <source>
        <dbReference type="Proteomes" id="UP000461948"/>
    </source>
</evidence>
<dbReference type="SUPFAM" id="SSF56784">
    <property type="entry name" value="HAD-like"/>
    <property type="match status" value="1"/>
</dbReference>